<dbReference type="SUPFAM" id="SSF57850">
    <property type="entry name" value="RING/U-box"/>
    <property type="match status" value="1"/>
</dbReference>
<dbReference type="GO" id="GO:0061630">
    <property type="term" value="F:ubiquitin protein ligase activity"/>
    <property type="evidence" value="ECO:0007669"/>
    <property type="project" value="TreeGrafter"/>
</dbReference>
<dbReference type="InterPro" id="IPR001841">
    <property type="entry name" value="Znf_RING"/>
</dbReference>
<protein>
    <submittedName>
        <fullName evidence="7">E3 ubiquitin-protein ligase TRIM56</fullName>
    </submittedName>
</protein>
<dbReference type="Gene3D" id="3.30.160.60">
    <property type="entry name" value="Classic Zinc Finger"/>
    <property type="match status" value="1"/>
</dbReference>
<keyword evidence="1" id="KW-0479">Metal-binding</keyword>
<evidence type="ECO:0000256" key="4">
    <source>
        <dbReference type="PROSITE-ProRule" id="PRU00024"/>
    </source>
</evidence>
<feature type="domain" description="RING-type" evidence="5">
    <location>
        <begin position="20"/>
        <end position="67"/>
    </location>
</feature>
<dbReference type="PROSITE" id="PS50089">
    <property type="entry name" value="ZF_RING_2"/>
    <property type="match status" value="1"/>
</dbReference>
<evidence type="ECO:0000259" key="6">
    <source>
        <dbReference type="PROSITE" id="PS50119"/>
    </source>
</evidence>
<accession>A0A210PMN1</accession>
<name>A0A210PMN1_MIZYE</name>
<proteinExistence type="predicted"/>
<organism evidence="7 8">
    <name type="scientific">Mizuhopecten yessoensis</name>
    <name type="common">Japanese scallop</name>
    <name type="synonym">Patinopecten yessoensis</name>
    <dbReference type="NCBI Taxonomy" id="6573"/>
    <lineage>
        <taxon>Eukaryota</taxon>
        <taxon>Metazoa</taxon>
        <taxon>Spiralia</taxon>
        <taxon>Lophotrochozoa</taxon>
        <taxon>Mollusca</taxon>
        <taxon>Bivalvia</taxon>
        <taxon>Autobranchia</taxon>
        <taxon>Pteriomorphia</taxon>
        <taxon>Pectinida</taxon>
        <taxon>Pectinoidea</taxon>
        <taxon>Pectinidae</taxon>
        <taxon>Mizuhopecten</taxon>
    </lineage>
</organism>
<evidence type="ECO:0000313" key="8">
    <source>
        <dbReference type="Proteomes" id="UP000242188"/>
    </source>
</evidence>
<dbReference type="InterPro" id="IPR000315">
    <property type="entry name" value="Znf_B-box"/>
</dbReference>
<evidence type="ECO:0000313" key="7">
    <source>
        <dbReference type="EMBL" id="OWF37706.1"/>
    </source>
</evidence>
<dbReference type="GO" id="GO:0008270">
    <property type="term" value="F:zinc ion binding"/>
    <property type="evidence" value="ECO:0007669"/>
    <property type="project" value="UniProtKB-KW"/>
</dbReference>
<keyword evidence="2 4" id="KW-0863">Zinc-finger</keyword>
<reference evidence="7 8" key="1">
    <citation type="journal article" date="2017" name="Nat. Ecol. Evol.">
        <title>Scallop genome provides insights into evolution of bilaterian karyotype and development.</title>
        <authorList>
            <person name="Wang S."/>
            <person name="Zhang J."/>
            <person name="Jiao W."/>
            <person name="Li J."/>
            <person name="Xun X."/>
            <person name="Sun Y."/>
            <person name="Guo X."/>
            <person name="Huan P."/>
            <person name="Dong B."/>
            <person name="Zhang L."/>
            <person name="Hu X."/>
            <person name="Sun X."/>
            <person name="Wang J."/>
            <person name="Zhao C."/>
            <person name="Wang Y."/>
            <person name="Wang D."/>
            <person name="Huang X."/>
            <person name="Wang R."/>
            <person name="Lv J."/>
            <person name="Li Y."/>
            <person name="Zhang Z."/>
            <person name="Liu B."/>
            <person name="Lu W."/>
            <person name="Hui Y."/>
            <person name="Liang J."/>
            <person name="Zhou Z."/>
            <person name="Hou R."/>
            <person name="Li X."/>
            <person name="Liu Y."/>
            <person name="Li H."/>
            <person name="Ning X."/>
            <person name="Lin Y."/>
            <person name="Zhao L."/>
            <person name="Xing Q."/>
            <person name="Dou J."/>
            <person name="Li Y."/>
            <person name="Mao J."/>
            <person name="Guo H."/>
            <person name="Dou H."/>
            <person name="Li T."/>
            <person name="Mu C."/>
            <person name="Jiang W."/>
            <person name="Fu Q."/>
            <person name="Fu X."/>
            <person name="Miao Y."/>
            <person name="Liu J."/>
            <person name="Yu Q."/>
            <person name="Li R."/>
            <person name="Liao H."/>
            <person name="Li X."/>
            <person name="Kong Y."/>
            <person name="Jiang Z."/>
            <person name="Chourrout D."/>
            <person name="Li R."/>
            <person name="Bao Z."/>
        </authorList>
    </citation>
    <scope>NUCLEOTIDE SEQUENCE [LARGE SCALE GENOMIC DNA]</scope>
    <source>
        <strain evidence="7 8">PY_sf001</strain>
    </source>
</reference>
<dbReference type="PANTHER" id="PTHR25462">
    <property type="entry name" value="BONUS, ISOFORM C-RELATED"/>
    <property type="match status" value="1"/>
</dbReference>
<feature type="domain" description="B box-type" evidence="6">
    <location>
        <begin position="149"/>
        <end position="194"/>
    </location>
</feature>
<evidence type="ECO:0000259" key="5">
    <source>
        <dbReference type="PROSITE" id="PS50089"/>
    </source>
</evidence>
<dbReference type="Proteomes" id="UP000242188">
    <property type="component" value="Unassembled WGS sequence"/>
</dbReference>
<dbReference type="PROSITE" id="PS50119">
    <property type="entry name" value="ZF_BBOX"/>
    <property type="match status" value="2"/>
</dbReference>
<dbReference type="AlphaFoldDB" id="A0A210PMN1"/>
<comment type="caution">
    <text evidence="7">The sequence shown here is derived from an EMBL/GenBank/DDBJ whole genome shotgun (WGS) entry which is preliminary data.</text>
</comment>
<dbReference type="Pfam" id="PF00643">
    <property type="entry name" value="zf-B_box"/>
    <property type="match status" value="1"/>
</dbReference>
<keyword evidence="3" id="KW-0862">Zinc</keyword>
<gene>
    <name evidence="7" type="ORF">KP79_PYT21365</name>
</gene>
<sequence length="220" mass="25302">MAAVHMKTLFDELSGQFLECSICRNPFDENVHTPRYYPCAHTTCQQCMTHQFQQSSTYEREIRCPLCMREYLAPFPDVSYYKKNNILRDLKDFISTKKNEEFCDKCPNKFSDAYCKDCDSSLCRSCSETIHIGNNSNHNVIYGIKKQDLPIDACHECLAQSDIYCPTCKVFLCYSCRDVHHSDESIGTHEVLKVNENNVPALEIGDSFLQTICESRPNVS</sequence>
<dbReference type="InterPro" id="IPR027370">
    <property type="entry name" value="Znf-RING_euk"/>
</dbReference>
<evidence type="ECO:0000256" key="1">
    <source>
        <dbReference type="ARBA" id="ARBA00022723"/>
    </source>
</evidence>
<evidence type="ECO:0000256" key="3">
    <source>
        <dbReference type="ARBA" id="ARBA00022833"/>
    </source>
</evidence>
<dbReference type="InterPro" id="IPR047153">
    <property type="entry name" value="TRIM45/56/19-like"/>
</dbReference>
<dbReference type="GO" id="GO:0005654">
    <property type="term" value="C:nucleoplasm"/>
    <property type="evidence" value="ECO:0007669"/>
    <property type="project" value="TreeGrafter"/>
</dbReference>
<feature type="domain" description="B box-type" evidence="6">
    <location>
        <begin position="98"/>
        <end position="141"/>
    </location>
</feature>
<evidence type="ECO:0000256" key="2">
    <source>
        <dbReference type="ARBA" id="ARBA00022771"/>
    </source>
</evidence>
<dbReference type="Gene3D" id="3.30.40.10">
    <property type="entry name" value="Zinc/RING finger domain, C3HC4 (zinc finger)"/>
    <property type="match status" value="1"/>
</dbReference>
<dbReference type="PANTHER" id="PTHR25462:SF296">
    <property type="entry name" value="MEIOTIC P26, ISOFORM F"/>
    <property type="match status" value="1"/>
</dbReference>
<dbReference type="InterPro" id="IPR013083">
    <property type="entry name" value="Znf_RING/FYVE/PHD"/>
</dbReference>
<dbReference type="Pfam" id="PF13445">
    <property type="entry name" value="zf-RING_UBOX"/>
    <property type="match status" value="1"/>
</dbReference>
<dbReference type="SMART" id="SM00184">
    <property type="entry name" value="RING"/>
    <property type="match status" value="1"/>
</dbReference>
<keyword evidence="8" id="KW-1185">Reference proteome</keyword>
<dbReference type="EMBL" id="NEDP02005583">
    <property type="protein sequence ID" value="OWF37706.1"/>
    <property type="molecule type" value="Genomic_DNA"/>
</dbReference>